<sequence>HEKEECKAPCCKKHEKEECKDHGHKKHHKHYTNCVGEVLAAILAAEKKVQKKEECLISCKQSIQELLEEKKSPLKNTIPFIVYSKDCQPFKATGVTTYTSHSKEEKFICVTSYLFKIKELDKKCAVLELLAFKPKKKCCCRSHAKQEGNGDKPICSQVNHKNVHDLVKTGICINVNISSFSAITCLPAVYL</sequence>
<dbReference type="InterPro" id="IPR019593">
    <property type="entry name" value="Spore_coat_protein_Z/Y"/>
</dbReference>
<evidence type="ECO:0000313" key="2">
    <source>
        <dbReference type="Proteomes" id="UP000233375"/>
    </source>
</evidence>
<keyword evidence="1" id="KW-0167">Capsid protein</keyword>
<dbReference type="EMBL" id="PISE01000033">
    <property type="protein sequence ID" value="PKG22803.1"/>
    <property type="molecule type" value="Genomic_DNA"/>
</dbReference>
<feature type="non-terminal residue" evidence="1">
    <location>
        <position position="1"/>
    </location>
</feature>
<dbReference type="AlphaFoldDB" id="A0A2N0YZV9"/>
<dbReference type="Proteomes" id="UP000233375">
    <property type="component" value="Unassembled WGS sequence"/>
</dbReference>
<reference evidence="1 2" key="1">
    <citation type="journal article" date="2003" name="Int. J. Syst. Evol. Microbiol.">
        <title>Bacillus nealsonii sp. nov., isolated from a spacecraft-assembly facility, whose spores are gamma-radiation resistant.</title>
        <authorList>
            <person name="Venkateswaran K."/>
            <person name="Kempf M."/>
            <person name="Chen F."/>
            <person name="Satomi M."/>
            <person name="Nicholson W."/>
            <person name="Kern R."/>
        </authorList>
    </citation>
    <scope>NUCLEOTIDE SEQUENCE [LARGE SCALE GENOMIC DNA]</scope>
    <source>
        <strain evidence="1 2">FO-92</strain>
    </source>
</reference>
<accession>A0A2N0YZV9</accession>
<keyword evidence="2" id="KW-1185">Reference proteome</keyword>
<gene>
    <name evidence="1" type="ORF">CWS01_15215</name>
</gene>
<keyword evidence="1" id="KW-0946">Virion</keyword>
<organism evidence="1 2">
    <name type="scientific">Niallia nealsonii</name>
    <dbReference type="NCBI Taxonomy" id="115979"/>
    <lineage>
        <taxon>Bacteria</taxon>
        <taxon>Bacillati</taxon>
        <taxon>Bacillota</taxon>
        <taxon>Bacilli</taxon>
        <taxon>Bacillales</taxon>
        <taxon>Bacillaceae</taxon>
        <taxon>Niallia</taxon>
    </lineage>
</organism>
<name>A0A2N0YZV9_9BACI</name>
<dbReference type="Pfam" id="PF10612">
    <property type="entry name" value="Spore-coat_CotZ"/>
    <property type="match status" value="1"/>
</dbReference>
<proteinExistence type="predicted"/>
<comment type="caution">
    <text evidence="1">The sequence shown here is derived from an EMBL/GenBank/DDBJ whole genome shotgun (WGS) entry which is preliminary data.</text>
</comment>
<evidence type="ECO:0000313" key="1">
    <source>
        <dbReference type="EMBL" id="PKG22803.1"/>
    </source>
</evidence>
<protein>
    <submittedName>
        <fullName evidence="1">Spore coat protein</fullName>
    </submittedName>
</protein>
<dbReference type="RefSeq" id="WP_101178051.1">
    <property type="nucleotide sequence ID" value="NZ_PISE01000033.1"/>
</dbReference>
<dbReference type="OrthoDB" id="1655185at2"/>